<dbReference type="RefSeq" id="WP_138165476.1">
    <property type="nucleotide sequence ID" value="NZ_VAUA01000016.1"/>
</dbReference>
<dbReference type="PANTHER" id="PTHR30629">
    <property type="entry name" value="PROPHAGE INTEGRASE"/>
    <property type="match status" value="1"/>
</dbReference>
<feature type="domain" description="Tyr recombinase" evidence="5">
    <location>
        <begin position="205"/>
        <end position="379"/>
    </location>
</feature>
<dbReference type="Pfam" id="PF13356">
    <property type="entry name" value="Arm-DNA-bind_3"/>
    <property type="match status" value="1"/>
</dbReference>
<proteinExistence type="inferred from homology"/>
<evidence type="ECO:0000256" key="4">
    <source>
        <dbReference type="ARBA" id="ARBA00023172"/>
    </source>
</evidence>
<evidence type="ECO:0000256" key="1">
    <source>
        <dbReference type="ARBA" id="ARBA00008857"/>
    </source>
</evidence>
<evidence type="ECO:0000313" key="7">
    <source>
        <dbReference type="Proteomes" id="UP000305041"/>
    </source>
</evidence>
<gene>
    <name evidence="6" type="ORF">FEE96_23045</name>
</gene>
<dbReference type="InterPro" id="IPR011010">
    <property type="entry name" value="DNA_brk_join_enz"/>
</dbReference>
<dbReference type="InterPro" id="IPR002104">
    <property type="entry name" value="Integrase_catalytic"/>
</dbReference>
<dbReference type="CDD" id="cd00801">
    <property type="entry name" value="INT_P4_C"/>
    <property type="match status" value="1"/>
</dbReference>
<dbReference type="InterPro" id="IPR038488">
    <property type="entry name" value="Integrase_DNA-bd_sf"/>
</dbReference>
<dbReference type="Pfam" id="PF00589">
    <property type="entry name" value="Phage_integrase"/>
    <property type="match status" value="1"/>
</dbReference>
<keyword evidence="7" id="KW-1185">Reference proteome</keyword>
<dbReference type="InterPro" id="IPR025166">
    <property type="entry name" value="Integrase_DNA_bind_dom"/>
</dbReference>
<comment type="caution">
    <text evidence="6">The sequence shown here is derived from an EMBL/GenBank/DDBJ whole genome shotgun (WGS) entry which is preliminary data.</text>
</comment>
<dbReference type="InterPro" id="IPR050808">
    <property type="entry name" value="Phage_Integrase"/>
</dbReference>
<protein>
    <submittedName>
        <fullName evidence="6">DUF4102 domain-containing protein</fullName>
    </submittedName>
</protein>
<dbReference type="SUPFAM" id="SSF56349">
    <property type="entry name" value="DNA breaking-rejoining enzymes"/>
    <property type="match status" value="1"/>
</dbReference>
<dbReference type="Gene3D" id="3.30.160.390">
    <property type="entry name" value="Integrase, DNA-binding domain"/>
    <property type="match status" value="1"/>
</dbReference>
<keyword evidence="4" id="KW-0233">DNA recombination</keyword>
<dbReference type="PANTHER" id="PTHR30629:SF2">
    <property type="entry name" value="PROPHAGE INTEGRASE INTS-RELATED"/>
    <property type="match status" value="1"/>
</dbReference>
<evidence type="ECO:0000256" key="2">
    <source>
        <dbReference type="ARBA" id="ARBA00022908"/>
    </source>
</evidence>
<dbReference type="Proteomes" id="UP000305041">
    <property type="component" value="Unassembled WGS sequence"/>
</dbReference>
<dbReference type="InterPro" id="IPR010998">
    <property type="entry name" value="Integrase_recombinase_N"/>
</dbReference>
<dbReference type="InterPro" id="IPR053876">
    <property type="entry name" value="Phage_int_M"/>
</dbReference>
<keyword evidence="2" id="KW-0229">DNA integration</keyword>
<evidence type="ECO:0000313" key="6">
    <source>
        <dbReference type="EMBL" id="TLP55351.1"/>
    </source>
</evidence>
<dbReference type="Gene3D" id="1.10.443.10">
    <property type="entry name" value="Intergrase catalytic core"/>
    <property type="match status" value="1"/>
</dbReference>
<keyword evidence="3" id="KW-0238">DNA-binding</keyword>
<sequence length="391" mass="44657">MALSGKLTKKLVENLSAGRHGDGNGLYLVVDPSGARRWIVRVVVKGQKNKKGAPLRTDFGLGGAGIVTLNQARERALEYRRMAKQGLNPRFSARQEVPTFEEVAQQVHIDRMPTWKNAKHGTQWINTLRDYAFPKIGLMPIDRIDQPEVMMCLEPIWTEKHETARRLSQRIKIVLDVAKSKGFRSGENPVTAIKNAQVLPKVKAKPKHHLAMRWQKVPAFYADLKTKNAMSARALMFTCLTGSRTGEVLGLRWEELDLTDQLWICPAERMKTSEEHRVPLTGEMLSIIEPLKDMQSKYVFEGQKRHHPLSNMSMLMLLRRMKVEGVTVHGFRSTFRDWAAEEANAPREVAEKSLAHTVGSDVERAYARSDLLEKRRELMHMWSQYVTSRNI</sequence>
<dbReference type="InterPro" id="IPR013762">
    <property type="entry name" value="Integrase-like_cat_sf"/>
</dbReference>
<evidence type="ECO:0000259" key="5">
    <source>
        <dbReference type="PROSITE" id="PS51898"/>
    </source>
</evidence>
<reference evidence="6 7" key="1">
    <citation type="submission" date="2019-05" db="EMBL/GenBank/DDBJ databases">
        <title>Draft genome sequence of Pelagicola sp. DSW4-44.</title>
        <authorList>
            <person name="Oh J."/>
        </authorList>
    </citation>
    <scope>NUCLEOTIDE SEQUENCE [LARGE SCALE GENOMIC DNA]</scope>
    <source>
        <strain evidence="6 7">DSW4-44</strain>
    </source>
</reference>
<evidence type="ECO:0000256" key="3">
    <source>
        <dbReference type="ARBA" id="ARBA00023125"/>
    </source>
</evidence>
<name>A0ABY2USG7_9RHOB</name>
<dbReference type="Gene3D" id="1.10.150.130">
    <property type="match status" value="1"/>
</dbReference>
<accession>A0ABY2USG7</accession>
<dbReference type="PROSITE" id="PS51898">
    <property type="entry name" value="TYR_RECOMBINASE"/>
    <property type="match status" value="1"/>
</dbReference>
<dbReference type="EMBL" id="VAUA01000016">
    <property type="protein sequence ID" value="TLP55351.1"/>
    <property type="molecule type" value="Genomic_DNA"/>
</dbReference>
<organism evidence="6 7">
    <name type="scientific">Parasedimentitalea maritima</name>
    <dbReference type="NCBI Taxonomy" id="2578117"/>
    <lineage>
        <taxon>Bacteria</taxon>
        <taxon>Pseudomonadati</taxon>
        <taxon>Pseudomonadota</taxon>
        <taxon>Alphaproteobacteria</taxon>
        <taxon>Rhodobacterales</taxon>
        <taxon>Paracoccaceae</taxon>
        <taxon>Parasedimentitalea</taxon>
    </lineage>
</organism>
<comment type="similarity">
    <text evidence="1">Belongs to the 'phage' integrase family.</text>
</comment>
<dbReference type="Pfam" id="PF22022">
    <property type="entry name" value="Phage_int_M"/>
    <property type="match status" value="1"/>
</dbReference>